<feature type="compositionally biased region" description="Low complexity" evidence="1">
    <location>
        <begin position="266"/>
        <end position="276"/>
    </location>
</feature>
<feature type="region of interest" description="Disordered" evidence="1">
    <location>
        <begin position="251"/>
        <end position="294"/>
    </location>
</feature>
<feature type="compositionally biased region" description="Basic residues" evidence="1">
    <location>
        <begin position="117"/>
        <end position="126"/>
    </location>
</feature>
<dbReference type="SMART" id="SM00198">
    <property type="entry name" value="SCP"/>
    <property type="match status" value="1"/>
</dbReference>
<feature type="signal peptide" evidence="2">
    <location>
        <begin position="1"/>
        <end position="17"/>
    </location>
</feature>
<feature type="chain" id="PRO_5005891733" evidence="2">
    <location>
        <begin position="18"/>
        <end position="441"/>
    </location>
</feature>
<evidence type="ECO:0000259" key="3">
    <source>
        <dbReference type="SMART" id="SM00198"/>
    </source>
</evidence>
<accession>A0A0N4ZDW6</accession>
<feature type="domain" description="SCP" evidence="3">
    <location>
        <begin position="297"/>
        <end position="428"/>
    </location>
</feature>
<sequence length="441" mass="50491">MRFFIILTSIQCVIVHTSLLNLNLFGHRDQNDPSIVDLEKKSTINIKNEHIRNKNPCYEYKLGPQKQKISMGPYKELCSKSLNGPKTTKKLITIRPMTTKRTTQKSRPSTKMPMKPTPKKTIKPTTKRNQTTVRPKISSTKIFRTTMTTKRTTQKSRPSTKLPTKPTSKKPITTTTKRNQTTVRPTVSSTKKLITTMSMTTKKRAKKCKSTTKMPITSTTKGMQTTGRPTISSTEKFNTTILMTTEIISTKGTTTQDKKENERKTSTGTSLSTTSLPPVVENTTLTPPEDDEEKFRPFANYTMNQINFYRKNHSVPLLTKDFSLSLESEMYSKEQDKNNTKSFFIVNNTSVIMGEKSLKKNEDLVVHNWYDQIKKYDFKKPNLTMENQNFVAMMYKNATNIGCSEFNTSDTFSVYITCIIKIIGDFKNDFKENVLKIEDEK</sequence>
<dbReference type="Gene3D" id="3.40.33.10">
    <property type="entry name" value="CAP"/>
    <property type="match status" value="1"/>
</dbReference>
<name>A0A0N4ZDW6_PARTI</name>
<feature type="region of interest" description="Disordered" evidence="1">
    <location>
        <begin position="148"/>
        <end position="231"/>
    </location>
</feature>
<feature type="compositionally biased region" description="Basic and acidic residues" evidence="1">
    <location>
        <begin position="256"/>
        <end position="265"/>
    </location>
</feature>
<reference evidence="5" key="1">
    <citation type="submission" date="2017-02" db="UniProtKB">
        <authorList>
            <consortium name="WormBaseParasite"/>
        </authorList>
    </citation>
    <scope>IDENTIFICATION</scope>
</reference>
<feature type="compositionally biased region" description="Polar residues" evidence="1">
    <location>
        <begin position="214"/>
        <end position="231"/>
    </location>
</feature>
<feature type="compositionally biased region" description="Basic residues" evidence="1">
    <location>
        <begin position="201"/>
        <end position="210"/>
    </location>
</feature>
<dbReference type="Proteomes" id="UP000038045">
    <property type="component" value="Unplaced"/>
</dbReference>
<dbReference type="InterPro" id="IPR014044">
    <property type="entry name" value="CAP_dom"/>
</dbReference>
<dbReference type="SUPFAM" id="SSF55797">
    <property type="entry name" value="PR-1-like"/>
    <property type="match status" value="1"/>
</dbReference>
<feature type="region of interest" description="Disordered" evidence="1">
    <location>
        <begin position="99"/>
        <end position="134"/>
    </location>
</feature>
<evidence type="ECO:0000313" key="5">
    <source>
        <dbReference type="WBParaSite" id="PTRK_0000577200.1"/>
    </source>
</evidence>
<organism evidence="4 5">
    <name type="scientific">Parastrongyloides trichosuri</name>
    <name type="common">Possum-specific nematode worm</name>
    <dbReference type="NCBI Taxonomy" id="131310"/>
    <lineage>
        <taxon>Eukaryota</taxon>
        <taxon>Metazoa</taxon>
        <taxon>Ecdysozoa</taxon>
        <taxon>Nematoda</taxon>
        <taxon>Chromadorea</taxon>
        <taxon>Rhabditida</taxon>
        <taxon>Tylenchina</taxon>
        <taxon>Panagrolaimomorpha</taxon>
        <taxon>Strongyloidoidea</taxon>
        <taxon>Strongyloididae</taxon>
        <taxon>Parastrongyloides</taxon>
    </lineage>
</organism>
<feature type="compositionally biased region" description="Low complexity" evidence="1">
    <location>
        <begin position="148"/>
        <end position="186"/>
    </location>
</feature>
<keyword evidence="4" id="KW-1185">Reference proteome</keyword>
<dbReference type="WBParaSite" id="PTRK_0000577200.1">
    <property type="protein sequence ID" value="PTRK_0000577200.1"/>
    <property type="gene ID" value="PTRK_0000577200"/>
</dbReference>
<protein>
    <submittedName>
        <fullName evidence="5">SCP domain-containing protein</fullName>
    </submittedName>
</protein>
<dbReference type="AlphaFoldDB" id="A0A0N4ZDW6"/>
<dbReference type="InterPro" id="IPR035940">
    <property type="entry name" value="CAP_sf"/>
</dbReference>
<evidence type="ECO:0000313" key="4">
    <source>
        <dbReference type="Proteomes" id="UP000038045"/>
    </source>
</evidence>
<keyword evidence="2" id="KW-0732">Signal</keyword>
<dbReference type="Pfam" id="PF00188">
    <property type="entry name" value="CAP"/>
    <property type="match status" value="1"/>
</dbReference>
<feature type="compositionally biased region" description="Polar residues" evidence="1">
    <location>
        <begin position="187"/>
        <end position="199"/>
    </location>
</feature>
<evidence type="ECO:0000256" key="1">
    <source>
        <dbReference type="SAM" id="MobiDB-lite"/>
    </source>
</evidence>
<evidence type="ECO:0000256" key="2">
    <source>
        <dbReference type="SAM" id="SignalP"/>
    </source>
</evidence>
<proteinExistence type="predicted"/>